<dbReference type="PANTHER" id="PTHR32309">
    <property type="entry name" value="TYROSINE-PROTEIN KINASE"/>
    <property type="match status" value="1"/>
</dbReference>
<dbReference type="AlphaFoldDB" id="A0A7W7IQ25"/>
<feature type="coiled-coil region" evidence="1">
    <location>
        <begin position="242"/>
        <end position="289"/>
    </location>
</feature>
<keyword evidence="2" id="KW-1133">Transmembrane helix</keyword>
<dbReference type="RefSeq" id="WP_221415836.1">
    <property type="nucleotide sequence ID" value="NZ_JACHKY010000003.1"/>
</dbReference>
<protein>
    <submittedName>
        <fullName evidence="3">BexC/CtrB/KpsE family polysaccharide export inner-membrane protein</fullName>
    </submittedName>
</protein>
<sequence>MTESQLKYVSALQTDGAAKPVAEAWWRRLPLGFLLIVVLPTAVAMVYYLVIASPIYVSEARFVVRSPTQKQPSGIGMALQGVGIQSAANDSFAVHEYMTSRDGLDYVQRSVDVRSKIGSPNADFLMRYPRVGEDESAEGLYKGFQRFVTVGYESSTGISTLRVKAFSGRDAQAVASALLSGGEGLVNRLNERAAKDTVQYAERAEEEARVGLDQVQQRMTAFRNSRGYVDPELSARESSAVTSELLGAVARLKAERDQLQSEAPQSPQLAGLNGRITALERQLSAERARMAGAAGSLASSVGDYRQLLLEQEIADKRLGQATAALISARDDARRQNLYLERIVNPNVADRPILPRRWFGIFSVLLSTLLIYSLGWLVYAGIREHKQF</sequence>
<feature type="transmembrane region" description="Helical" evidence="2">
    <location>
        <begin position="29"/>
        <end position="50"/>
    </location>
</feature>
<dbReference type="Proteomes" id="UP000539957">
    <property type="component" value="Unassembled WGS sequence"/>
</dbReference>
<name>A0A7W7IQ25_9CAUL</name>
<dbReference type="GO" id="GO:0004713">
    <property type="term" value="F:protein tyrosine kinase activity"/>
    <property type="evidence" value="ECO:0007669"/>
    <property type="project" value="TreeGrafter"/>
</dbReference>
<feature type="transmembrane region" description="Helical" evidence="2">
    <location>
        <begin position="357"/>
        <end position="381"/>
    </location>
</feature>
<evidence type="ECO:0000313" key="4">
    <source>
        <dbReference type="Proteomes" id="UP000539957"/>
    </source>
</evidence>
<gene>
    <name evidence="3" type="ORF">HNP32_001921</name>
</gene>
<evidence type="ECO:0000256" key="1">
    <source>
        <dbReference type="SAM" id="Coils"/>
    </source>
</evidence>
<dbReference type="EMBL" id="JACHKY010000003">
    <property type="protein sequence ID" value="MBB4798177.1"/>
    <property type="molecule type" value="Genomic_DNA"/>
</dbReference>
<keyword evidence="1" id="KW-0175">Coiled coil</keyword>
<keyword evidence="2" id="KW-0472">Membrane</keyword>
<proteinExistence type="predicted"/>
<dbReference type="InterPro" id="IPR050445">
    <property type="entry name" value="Bact_polysacc_biosynth/exp"/>
</dbReference>
<dbReference type="PANTHER" id="PTHR32309:SF13">
    <property type="entry name" value="FERRIC ENTEROBACTIN TRANSPORT PROTEIN FEPE"/>
    <property type="match status" value="1"/>
</dbReference>
<comment type="caution">
    <text evidence="3">The sequence shown here is derived from an EMBL/GenBank/DDBJ whole genome shotgun (WGS) entry which is preliminary data.</text>
</comment>
<keyword evidence="2" id="KW-0812">Transmembrane</keyword>
<dbReference type="GO" id="GO:0005886">
    <property type="term" value="C:plasma membrane"/>
    <property type="evidence" value="ECO:0007669"/>
    <property type="project" value="TreeGrafter"/>
</dbReference>
<evidence type="ECO:0000313" key="3">
    <source>
        <dbReference type="EMBL" id="MBB4798177.1"/>
    </source>
</evidence>
<keyword evidence="4" id="KW-1185">Reference proteome</keyword>
<accession>A0A7W7IQ25</accession>
<reference evidence="3 4" key="1">
    <citation type="submission" date="2020-08" db="EMBL/GenBank/DDBJ databases">
        <title>Functional genomics of gut bacteria from endangered species of beetles.</title>
        <authorList>
            <person name="Carlos-Shanley C."/>
        </authorList>
    </citation>
    <scope>NUCLEOTIDE SEQUENCE [LARGE SCALE GENOMIC DNA]</scope>
    <source>
        <strain evidence="3 4">S00123</strain>
    </source>
</reference>
<organism evidence="3 4">
    <name type="scientific">Brevundimonas bullata</name>
    <dbReference type="NCBI Taxonomy" id="13160"/>
    <lineage>
        <taxon>Bacteria</taxon>
        <taxon>Pseudomonadati</taxon>
        <taxon>Pseudomonadota</taxon>
        <taxon>Alphaproteobacteria</taxon>
        <taxon>Caulobacterales</taxon>
        <taxon>Caulobacteraceae</taxon>
        <taxon>Brevundimonas</taxon>
    </lineage>
</organism>
<evidence type="ECO:0000256" key="2">
    <source>
        <dbReference type="SAM" id="Phobius"/>
    </source>
</evidence>